<gene>
    <name evidence="8" type="ORF">ACFQ2E_01960</name>
</gene>
<feature type="domain" description="RagB/SusD" evidence="6">
    <location>
        <begin position="366"/>
        <end position="487"/>
    </location>
</feature>
<dbReference type="Pfam" id="PF07980">
    <property type="entry name" value="SusD_RagB"/>
    <property type="match status" value="1"/>
</dbReference>
<evidence type="ECO:0000259" key="7">
    <source>
        <dbReference type="Pfam" id="PF14322"/>
    </source>
</evidence>
<dbReference type="PROSITE" id="PS51257">
    <property type="entry name" value="PROKAR_LIPOPROTEIN"/>
    <property type="match status" value="1"/>
</dbReference>
<reference evidence="9" key="1">
    <citation type="journal article" date="2019" name="Int. J. Syst. Evol. Microbiol.">
        <title>The Global Catalogue of Microorganisms (GCM) 10K type strain sequencing project: providing services to taxonomists for standard genome sequencing and annotation.</title>
        <authorList>
            <consortium name="The Broad Institute Genomics Platform"/>
            <consortium name="The Broad Institute Genome Sequencing Center for Infectious Disease"/>
            <person name="Wu L."/>
            <person name="Ma J."/>
        </authorList>
    </citation>
    <scope>NUCLEOTIDE SEQUENCE [LARGE SCALE GENOMIC DNA]</scope>
    <source>
        <strain evidence="9">CCUG 63246</strain>
    </source>
</reference>
<dbReference type="EMBL" id="JBHTLJ010000001">
    <property type="protein sequence ID" value="MFD1161163.1"/>
    <property type="molecule type" value="Genomic_DNA"/>
</dbReference>
<protein>
    <submittedName>
        <fullName evidence="8">RagB/SusD family nutrient uptake outer membrane protein</fullName>
    </submittedName>
</protein>
<evidence type="ECO:0000256" key="3">
    <source>
        <dbReference type="ARBA" id="ARBA00022729"/>
    </source>
</evidence>
<evidence type="ECO:0000259" key="6">
    <source>
        <dbReference type="Pfam" id="PF07980"/>
    </source>
</evidence>
<evidence type="ECO:0000256" key="5">
    <source>
        <dbReference type="ARBA" id="ARBA00023237"/>
    </source>
</evidence>
<comment type="subcellular location">
    <subcellularLocation>
        <location evidence="1">Cell outer membrane</location>
    </subcellularLocation>
</comment>
<dbReference type="RefSeq" id="WP_311935566.1">
    <property type="nucleotide sequence ID" value="NZ_JAVSCK010000001.1"/>
</dbReference>
<dbReference type="Pfam" id="PF14322">
    <property type="entry name" value="SusD-like_3"/>
    <property type="match status" value="1"/>
</dbReference>
<comment type="caution">
    <text evidence="8">The sequence shown here is derived from an EMBL/GenBank/DDBJ whole genome shotgun (WGS) entry which is preliminary data.</text>
</comment>
<dbReference type="InterPro" id="IPR033985">
    <property type="entry name" value="SusD-like_N"/>
</dbReference>
<keyword evidence="4" id="KW-0472">Membrane</keyword>
<evidence type="ECO:0000256" key="4">
    <source>
        <dbReference type="ARBA" id="ARBA00023136"/>
    </source>
</evidence>
<evidence type="ECO:0000256" key="2">
    <source>
        <dbReference type="ARBA" id="ARBA00006275"/>
    </source>
</evidence>
<keyword evidence="5" id="KW-0998">Cell outer membrane</keyword>
<evidence type="ECO:0000256" key="1">
    <source>
        <dbReference type="ARBA" id="ARBA00004442"/>
    </source>
</evidence>
<keyword evidence="3" id="KW-0732">Signal</keyword>
<feature type="domain" description="SusD-like N-terminal" evidence="7">
    <location>
        <begin position="99"/>
        <end position="209"/>
    </location>
</feature>
<keyword evidence="9" id="KW-1185">Reference proteome</keyword>
<organism evidence="8 9">
    <name type="scientific">Hwangdonia seohaensis</name>
    <dbReference type="NCBI Taxonomy" id="1240727"/>
    <lineage>
        <taxon>Bacteria</taxon>
        <taxon>Pseudomonadati</taxon>
        <taxon>Bacteroidota</taxon>
        <taxon>Flavobacteriia</taxon>
        <taxon>Flavobacteriales</taxon>
        <taxon>Flavobacteriaceae</taxon>
        <taxon>Hwangdonia</taxon>
    </lineage>
</organism>
<evidence type="ECO:0000313" key="8">
    <source>
        <dbReference type="EMBL" id="MFD1161163.1"/>
    </source>
</evidence>
<comment type="similarity">
    <text evidence="2">Belongs to the SusD family.</text>
</comment>
<accession>A0ABW3R890</accession>
<evidence type="ECO:0000313" key="9">
    <source>
        <dbReference type="Proteomes" id="UP001597163"/>
    </source>
</evidence>
<name>A0ABW3R890_9FLAO</name>
<dbReference type="Proteomes" id="UP001597163">
    <property type="component" value="Unassembled WGS sequence"/>
</dbReference>
<dbReference type="InterPro" id="IPR011990">
    <property type="entry name" value="TPR-like_helical_dom_sf"/>
</dbReference>
<sequence>MKKLFIIKTTKFAITMILLILATLGCSEKLDLPQENNNFAGATDFTKTEDMQLSLVGVYAAFQSRGWEQPLLISVRGDDVNAGGLGDQQDFAETDLFNYNKDYWMYNSLWENVYVDVISAHTGMEQIARYQEFADDAGIALGNQYIAEAKVLRAIMLFDISRVWGDVFIPQSSDTGELLDVTEVPTKAQVMQHISDQMDEAIPLLPDMRPNERTDLPGGVTKYTALAIKALANQELKNYQAVADATSQIINSGKFSLFSDFYELFKTPGKLSNESILDLQYSDFNQGEGDREGHLYAPYGPQGWTPAVVGASSGWGFYEPSMKFIKFMLDRGETVRLETSVLFTDRGIAEIQTDPTYAVLPAWISNTTRDGDVINDYARALFASGKHYLPSNQLIPGRTAYGSNKNYNIIRYAEILLMHAEAIAQGASGTGLTATQAVNLVRDRAGLTALPNVTLDDILDEKFAELGMEWGKRYYDMIRLERYNELSYDGRTFSVDKAYLPYPQGQVDQFPILAKESI</sequence>
<dbReference type="InterPro" id="IPR012944">
    <property type="entry name" value="SusD_RagB_dom"/>
</dbReference>
<proteinExistence type="inferred from homology"/>
<dbReference type="SUPFAM" id="SSF48452">
    <property type="entry name" value="TPR-like"/>
    <property type="match status" value="1"/>
</dbReference>
<dbReference type="Gene3D" id="1.25.40.390">
    <property type="match status" value="1"/>
</dbReference>